<proteinExistence type="predicted"/>
<name>A0A245ZJE9_9SPHN</name>
<accession>A0A245ZJE9</accession>
<protein>
    <submittedName>
        <fullName evidence="1">Uncharacterized protein</fullName>
    </submittedName>
</protein>
<keyword evidence="2" id="KW-1185">Reference proteome</keyword>
<comment type="caution">
    <text evidence="1">The sequence shown here is derived from an EMBL/GenBank/DDBJ whole genome shotgun (WGS) entry which is preliminary data.</text>
</comment>
<evidence type="ECO:0000313" key="2">
    <source>
        <dbReference type="Proteomes" id="UP000197783"/>
    </source>
</evidence>
<dbReference type="EMBL" id="NBBJ01000003">
    <property type="protein sequence ID" value="OWK29871.1"/>
    <property type="molecule type" value="Genomic_DNA"/>
</dbReference>
<reference evidence="1 2" key="1">
    <citation type="submission" date="2017-03" db="EMBL/GenBank/DDBJ databases">
        <title>Genome sequence of Sphingomonas mucosissima DSM 17494.</title>
        <authorList>
            <person name="Poehlein A."/>
            <person name="Wuebbeler J.H."/>
            <person name="Steinbuechel A."/>
            <person name="Daniel R."/>
        </authorList>
    </citation>
    <scope>NUCLEOTIDE SEQUENCE [LARGE SCALE GENOMIC DNA]</scope>
    <source>
        <strain evidence="1 2">DSM 17494</strain>
    </source>
</reference>
<organism evidence="1 2">
    <name type="scientific">Sphingomonas mucosissima</name>
    <dbReference type="NCBI Taxonomy" id="370959"/>
    <lineage>
        <taxon>Bacteria</taxon>
        <taxon>Pseudomonadati</taxon>
        <taxon>Pseudomonadota</taxon>
        <taxon>Alphaproteobacteria</taxon>
        <taxon>Sphingomonadales</taxon>
        <taxon>Sphingomonadaceae</taxon>
        <taxon>Sphingomonas</taxon>
    </lineage>
</organism>
<dbReference type="OrthoDB" id="7476470at2"/>
<dbReference type="Proteomes" id="UP000197783">
    <property type="component" value="Unassembled WGS sequence"/>
</dbReference>
<gene>
    <name evidence="1" type="ORF">SPMU_22930</name>
</gene>
<sequence>MTENRIVAVGLLTRRDLEVLGTGFTRAFPVKDLSGFEDVLAELDRIEAVPPCAKQTPLF</sequence>
<evidence type="ECO:0000313" key="1">
    <source>
        <dbReference type="EMBL" id="OWK29871.1"/>
    </source>
</evidence>
<dbReference type="AlphaFoldDB" id="A0A245ZJE9"/>